<dbReference type="PANTHER" id="PTHR37422">
    <property type="entry name" value="TEICHURONIC ACID BIOSYNTHESIS PROTEIN TUAE"/>
    <property type="match status" value="1"/>
</dbReference>
<feature type="transmembrane region" description="Helical" evidence="5">
    <location>
        <begin position="286"/>
        <end position="310"/>
    </location>
</feature>
<evidence type="ECO:0000259" key="7">
    <source>
        <dbReference type="Pfam" id="PF11846"/>
    </source>
</evidence>
<feature type="transmembrane region" description="Helical" evidence="5">
    <location>
        <begin position="16"/>
        <end position="34"/>
    </location>
</feature>
<sequence length="524" mass="57781">MVVGIFLLMPWRHLQVFPPRIAALLLLWVACIFLQGPMHGLPRDDMAAGLIFAVLFGMAAQQGAQAAVAGPSGYLAYSVRSWCLVVLVAASISAVIGLAQWTGASFGLWMLESGGRAYANFGQPNHFATLLVMAIAVLVYLDGRESLNRWVLVGTALLLCCALAVSESRTGGLSLAFLCLLLVVFGRRVGLSKTLWWLLPCFLVFLLIYINLDSIAPWLGGTALRTGIGLNPTGRLEIWKQMLWSLQQEPWAGFGWLRLGASHFAAASVFPSILNIDHAHNLLLDLLLWFGIPLGGLLVVAGGVWCVQTAVDALGKKISKNSLCYVAIVLPIAVHSMLEYPYAYLYFSLVAGFFAGALEAEIGAVRDISKNGKRIWQGMVLVTLAACTFIAIEYSKIEEDYRALRLENQFITSAEQRHTYHSPPKLLTQYGELIASQRNDAQAPDEGRSPELARRLAERFPWLSTHLHYYLALVRKDRCQEAAEQWTVYEVLFGRFGVLKAEEQIEKWSLQAACPSSRAEAPKP</sequence>
<keyword evidence="3 5" id="KW-1133">Transmembrane helix</keyword>
<dbReference type="Pfam" id="PF11846">
    <property type="entry name" value="Wzy_C_2"/>
    <property type="match status" value="1"/>
</dbReference>
<dbReference type="Pfam" id="PF04932">
    <property type="entry name" value="Wzy_C"/>
    <property type="match status" value="1"/>
</dbReference>
<keyword evidence="2 5" id="KW-0812">Transmembrane</keyword>
<dbReference type="PANTHER" id="PTHR37422:SF13">
    <property type="entry name" value="LIPOPOLYSACCHARIDE BIOSYNTHESIS PROTEIN PA4999-RELATED"/>
    <property type="match status" value="1"/>
</dbReference>
<keyword evidence="10" id="KW-1185">Reference proteome</keyword>
<evidence type="ECO:0000256" key="2">
    <source>
        <dbReference type="ARBA" id="ARBA00022692"/>
    </source>
</evidence>
<feature type="transmembrane region" description="Helical" evidence="5">
    <location>
        <begin position="84"/>
        <end position="111"/>
    </location>
</feature>
<feature type="transmembrane region" description="Helical" evidence="5">
    <location>
        <begin position="46"/>
        <end position="64"/>
    </location>
</feature>
<dbReference type="GO" id="GO:0016020">
    <property type="term" value="C:membrane"/>
    <property type="evidence" value="ECO:0007669"/>
    <property type="project" value="UniProtKB-SubCell"/>
</dbReference>
<feature type="transmembrane region" description="Helical" evidence="5">
    <location>
        <begin position="123"/>
        <end position="141"/>
    </location>
</feature>
<comment type="subcellular location">
    <subcellularLocation>
        <location evidence="1">Membrane</location>
        <topology evidence="1">Multi-pass membrane protein</topology>
    </subcellularLocation>
</comment>
<proteinExistence type="predicted"/>
<reference evidence="10" key="1">
    <citation type="submission" date="2016-10" db="EMBL/GenBank/DDBJ databases">
        <authorList>
            <person name="Varghese N."/>
            <person name="Submissions S."/>
        </authorList>
    </citation>
    <scope>NUCLEOTIDE SEQUENCE [LARGE SCALE GENOMIC DNA]</scope>
    <source>
        <strain evidence="10">DSM 7481</strain>
    </source>
</reference>
<evidence type="ECO:0000259" key="8">
    <source>
        <dbReference type="Pfam" id="PF15864"/>
    </source>
</evidence>
<accession>A0A1I1W6E5</accession>
<feature type="transmembrane region" description="Helical" evidence="5">
    <location>
        <begin position="172"/>
        <end position="189"/>
    </location>
</feature>
<dbReference type="EMBL" id="FOMQ01000008">
    <property type="protein sequence ID" value="SFD90765.1"/>
    <property type="molecule type" value="Genomic_DNA"/>
</dbReference>
<feature type="domain" description="O-antigen ligase-related" evidence="6">
    <location>
        <begin position="155"/>
        <end position="297"/>
    </location>
</feature>
<evidence type="ECO:0000313" key="10">
    <source>
        <dbReference type="Proteomes" id="UP000199517"/>
    </source>
</evidence>
<gene>
    <name evidence="9" type="ORF">SAMN04489710_108156</name>
</gene>
<dbReference type="AlphaFoldDB" id="A0A1I1W6E5"/>
<evidence type="ECO:0000313" key="9">
    <source>
        <dbReference type="EMBL" id="SFD90765.1"/>
    </source>
</evidence>
<feature type="transmembrane region" description="Helical" evidence="5">
    <location>
        <begin position="147"/>
        <end position="165"/>
    </location>
</feature>
<dbReference type="Pfam" id="PF15864">
    <property type="entry name" value="PglL_A"/>
    <property type="match status" value="1"/>
</dbReference>
<protein>
    <submittedName>
        <fullName evidence="9">O-antigen ligase</fullName>
    </submittedName>
</protein>
<feature type="domain" description="Virulence factor membrane-bound polymerase C-terminal" evidence="7">
    <location>
        <begin position="326"/>
        <end position="494"/>
    </location>
</feature>
<feature type="transmembrane region" description="Helical" evidence="5">
    <location>
        <begin position="344"/>
        <end position="363"/>
    </location>
</feature>
<organism evidence="9 10">
    <name type="scientific">Paracidovorax konjaci</name>
    <dbReference type="NCBI Taxonomy" id="32040"/>
    <lineage>
        <taxon>Bacteria</taxon>
        <taxon>Pseudomonadati</taxon>
        <taxon>Pseudomonadota</taxon>
        <taxon>Betaproteobacteria</taxon>
        <taxon>Burkholderiales</taxon>
        <taxon>Comamonadaceae</taxon>
        <taxon>Paracidovorax</taxon>
    </lineage>
</organism>
<feature type="domain" description="Protein glycosylation ligase" evidence="8">
    <location>
        <begin position="117"/>
        <end position="141"/>
    </location>
</feature>
<dbReference type="InterPro" id="IPR021797">
    <property type="entry name" value="Wzy_C_2"/>
</dbReference>
<name>A0A1I1W6E5_9BURK</name>
<feature type="transmembrane region" description="Helical" evidence="5">
    <location>
        <begin position="195"/>
        <end position="212"/>
    </location>
</feature>
<evidence type="ECO:0000259" key="6">
    <source>
        <dbReference type="Pfam" id="PF04932"/>
    </source>
</evidence>
<dbReference type="STRING" id="32040.SAMN04489710_108156"/>
<evidence type="ECO:0000256" key="5">
    <source>
        <dbReference type="SAM" id="Phobius"/>
    </source>
</evidence>
<dbReference type="InterPro" id="IPR007016">
    <property type="entry name" value="O-antigen_ligase-rel_domated"/>
</dbReference>
<dbReference type="InterPro" id="IPR051533">
    <property type="entry name" value="WaaL-like"/>
</dbReference>
<feature type="transmembrane region" description="Helical" evidence="5">
    <location>
        <begin position="375"/>
        <end position="392"/>
    </location>
</feature>
<dbReference type="Proteomes" id="UP000199517">
    <property type="component" value="Unassembled WGS sequence"/>
</dbReference>
<evidence type="ECO:0000256" key="4">
    <source>
        <dbReference type="ARBA" id="ARBA00023136"/>
    </source>
</evidence>
<dbReference type="InterPro" id="IPR031726">
    <property type="entry name" value="PglL_A"/>
</dbReference>
<keyword evidence="9" id="KW-0436">Ligase</keyword>
<evidence type="ECO:0000256" key="1">
    <source>
        <dbReference type="ARBA" id="ARBA00004141"/>
    </source>
</evidence>
<keyword evidence="4 5" id="KW-0472">Membrane</keyword>
<feature type="transmembrane region" description="Helical" evidence="5">
    <location>
        <begin position="322"/>
        <end position="338"/>
    </location>
</feature>
<dbReference type="GO" id="GO:0016874">
    <property type="term" value="F:ligase activity"/>
    <property type="evidence" value="ECO:0007669"/>
    <property type="project" value="UniProtKB-KW"/>
</dbReference>
<evidence type="ECO:0000256" key="3">
    <source>
        <dbReference type="ARBA" id="ARBA00022989"/>
    </source>
</evidence>